<comment type="cofactor">
    <cofactor evidence="1 5">
        <name>FAD</name>
        <dbReference type="ChEBI" id="CHEBI:57692"/>
    </cofactor>
</comment>
<evidence type="ECO:0000256" key="5">
    <source>
        <dbReference type="RuleBase" id="RU362125"/>
    </source>
</evidence>
<keyword evidence="5" id="KW-0560">Oxidoreductase</keyword>
<dbReference type="InterPro" id="IPR009075">
    <property type="entry name" value="AcylCo_DH/oxidase_C"/>
</dbReference>
<evidence type="ECO:0000259" key="6">
    <source>
        <dbReference type="Pfam" id="PF00441"/>
    </source>
</evidence>
<reference evidence="9 10" key="1">
    <citation type="submission" date="2018-06" db="EMBL/GenBank/DDBJ databases">
        <title>Phytoactinopolyspora halophila sp. nov., a novel halophilic actinomycete isolated from a saline soil in China.</title>
        <authorList>
            <person name="Tang S.-K."/>
        </authorList>
    </citation>
    <scope>NUCLEOTIDE SEQUENCE [LARGE SCALE GENOMIC DNA]</scope>
    <source>
        <strain evidence="9 10">YIM 96934</strain>
    </source>
</reference>
<dbReference type="GO" id="GO:0003995">
    <property type="term" value="F:acyl-CoA dehydrogenase activity"/>
    <property type="evidence" value="ECO:0007669"/>
    <property type="project" value="TreeGrafter"/>
</dbReference>
<dbReference type="PANTHER" id="PTHR43884:SF12">
    <property type="entry name" value="ISOVALERYL-COA DEHYDROGENASE, MITOCHONDRIAL-RELATED"/>
    <property type="match status" value="1"/>
</dbReference>
<dbReference type="InterPro" id="IPR009100">
    <property type="entry name" value="AcylCoA_DH/oxidase_NM_dom_sf"/>
</dbReference>
<evidence type="ECO:0000256" key="3">
    <source>
        <dbReference type="ARBA" id="ARBA00022630"/>
    </source>
</evidence>
<dbReference type="RefSeq" id="WP_112258658.1">
    <property type="nucleotide sequence ID" value="NZ_QMIG01000011.1"/>
</dbReference>
<accession>A0A329QNS7</accession>
<feature type="domain" description="Acyl-CoA oxidase/dehydrogenase middle" evidence="7">
    <location>
        <begin position="128"/>
        <end position="229"/>
    </location>
</feature>
<dbReference type="SUPFAM" id="SSF56645">
    <property type="entry name" value="Acyl-CoA dehydrogenase NM domain-like"/>
    <property type="match status" value="1"/>
</dbReference>
<feature type="domain" description="Acyl-CoA dehydrogenase/oxidase C-terminal" evidence="6">
    <location>
        <begin position="258"/>
        <end position="380"/>
    </location>
</feature>
<keyword evidence="10" id="KW-1185">Reference proteome</keyword>
<dbReference type="Gene3D" id="1.10.540.10">
    <property type="entry name" value="Acyl-CoA dehydrogenase/oxidase, N-terminal domain"/>
    <property type="match status" value="1"/>
</dbReference>
<protein>
    <recommendedName>
        <fullName evidence="11">Acyl-CoA dehydrogenase</fullName>
    </recommendedName>
</protein>
<keyword evidence="3 5" id="KW-0285">Flavoprotein</keyword>
<dbReference type="AlphaFoldDB" id="A0A329QNS7"/>
<gene>
    <name evidence="9" type="ORF">DPM12_12500</name>
</gene>
<dbReference type="OrthoDB" id="2769798at2"/>
<dbReference type="Proteomes" id="UP000250462">
    <property type="component" value="Unassembled WGS sequence"/>
</dbReference>
<evidence type="ECO:0000259" key="8">
    <source>
        <dbReference type="Pfam" id="PF02771"/>
    </source>
</evidence>
<dbReference type="InterPro" id="IPR013786">
    <property type="entry name" value="AcylCoA_DH/ox_N"/>
</dbReference>
<evidence type="ECO:0000256" key="1">
    <source>
        <dbReference type="ARBA" id="ARBA00001974"/>
    </source>
</evidence>
<evidence type="ECO:0000313" key="9">
    <source>
        <dbReference type="EMBL" id="RAW13816.1"/>
    </source>
</evidence>
<dbReference type="InterPro" id="IPR036250">
    <property type="entry name" value="AcylCo_DH-like_C"/>
</dbReference>
<dbReference type="PANTHER" id="PTHR43884">
    <property type="entry name" value="ACYL-COA DEHYDROGENASE"/>
    <property type="match status" value="1"/>
</dbReference>
<dbReference type="Gene3D" id="2.40.110.10">
    <property type="entry name" value="Butyryl-CoA Dehydrogenase, subunit A, domain 2"/>
    <property type="match status" value="1"/>
</dbReference>
<comment type="similarity">
    <text evidence="2 5">Belongs to the acyl-CoA dehydrogenase family.</text>
</comment>
<dbReference type="EMBL" id="QMIG01000011">
    <property type="protein sequence ID" value="RAW13816.1"/>
    <property type="molecule type" value="Genomic_DNA"/>
</dbReference>
<dbReference type="Pfam" id="PF00441">
    <property type="entry name" value="Acyl-CoA_dh_1"/>
    <property type="match status" value="1"/>
</dbReference>
<evidence type="ECO:0000256" key="2">
    <source>
        <dbReference type="ARBA" id="ARBA00009347"/>
    </source>
</evidence>
<keyword evidence="4 5" id="KW-0274">FAD</keyword>
<name>A0A329QNS7_9ACTN</name>
<organism evidence="9 10">
    <name type="scientific">Phytoactinopolyspora halophila</name>
    <dbReference type="NCBI Taxonomy" id="1981511"/>
    <lineage>
        <taxon>Bacteria</taxon>
        <taxon>Bacillati</taxon>
        <taxon>Actinomycetota</taxon>
        <taxon>Actinomycetes</taxon>
        <taxon>Jiangellales</taxon>
        <taxon>Jiangellaceae</taxon>
        <taxon>Phytoactinopolyspora</taxon>
    </lineage>
</organism>
<dbReference type="SUPFAM" id="SSF47203">
    <property type="entry name" value="Acyl-CoA dehydrogenase C-terminal domain-like"/>
    <property type="match status" value="1"/>
</dbReference>
<evidence type="ECO:0000259" key="7">
    <source>
        <dbReference type="Pfam" id="PF02770"/>
    </source>
</evidence>
<dbReference type="Gene3D" id="1.20.140.10">
    <property type="entry name" value="Butyryl-CoA Dehydrogenase, subunit A, domain 3"/>
    <property type="match status" value="1"/>
</dbReference>
<dbReference type="GO" id="GO:0050660">
    <property type="term" value="F:flavin adenine dinucleotide binding"/>
    <property type="evidence" value="ECO:0007669"/>
    <property type="project" value="InterPro"/>
</dbReference>
<evidence type="ECO:0000313" key="10">
    <source>
        <dbReference type="Proteomes" id="UP000250462"/>
    </source>
</evidence>
<proteinExistence type="inferred from homology"/>
<comment type="caution">
    <text evidence="9">The sequence shown here is derived from an EMBL/GenBank/DDBJ whole genome shotgun (WGS) entry which is preliminary data.</text>
</comment>
<dbReference type="Pfam" id="PF02770">
    <property type="entry name" value="Acyl-CoA_dh_M"/>
    <property type="match status" value="1"/>
</dbReference>
<dbReference type="Pfam" id="PF02771">
    <property type="entry name" value="Acyl-CoA_dh_N"/>
    <property type="match status" value="1"/>
</dbReference>
<evidence type="ECO:0000256" key="4">
    <source>
        <dbReference type="ARBA" id="ARBA00022827"/>
    </source>
</evidence>
<sequence>MVEFTGEHRTWQAAAREFAEREIRPISLERDQITDPAATFDWEIIKKGSRLGFRTAAVPTEWGGGGLDFVGQALVMAELARGDAAITKTFSQCWKWSHLIAAACTADQRRRFLEPFLNDDTYLLGKGGTELHAGSDNRMPPDDPDAGWMMSAERDGDEWILNGRKHYIANGSVGTLFFIDTRTDPSVRLSEGTTLFLVPSDSPGFRVGTVYDKVGWRFYQNAELIFEDCRVPHANVVGEVNRGVAARAGDTSEFGDLELAAIAVGVCDAAMEMALAHARGRRQGGKQIVEHQAIQLKLSEMHTLTEALRAFTFRTAAEADAGDARNNVALMNFATDTVQRVTHLNMDIHGALGVMRDQGVEKLVRDAAIWTHLAGDSVQRLKAVRNLL</sequence>
<dbReference type="InterPro" id="IPR046373">
    <property type="entry name" value="Acyl-CoA_Oxase/DH_mid-dom_sf"/>
</dbReference>
<feature type="domain" description="Acyl-CoA dehydrogenase/oxidase N-terminal" evidence="8">
    <location>
        <begin position="6"/>
        <end position="118"/>
    </location>
</feature>
<dbReference type="InterPro" id="IPR037069">
    <property type="entry name" value="AcylCoA_DH/ox_N_sf"/>
</dbReference>
<evidence type="ECO:0008006" key="11">
    <source>
        <dbReference type="Google" id="ProtNLM"/>
    </source>
</evidence>
<dbReference type="InterPro" id="IPR006091">
    <property type="entry name" value="Acyl-CoA_Oxase/DH_mid-dom"/>
</dbReference>